<dbReference type="GO" id="GO:0006351">
    <property type="term" value="P:DNA-templated transcription"/>
    <property type="evidence" value="ECO:0007669"/>
    <property type="project" value="TreeGrafter"/>
</dbReference>
<dbReference type="KEGG" id="hse:Hsero_4640"/>
<dbReference type="SUPFAM" id="SSF46785">
    <property type="entry name" value="Winged helix' DNA-binding domain"/>
    <property type="match status" value="1"/>
</dbReference>
<proteinExistence type="inferred from homology"/>
<dbReference type="PANTHER" id="PTHR30537">
    <property type="entry name" value="HTH-TYPE TRANSCRIPTIONAL REGULATOR"/>
    <property type="match status" value="1"/>
</dbReference>
<dbReference type="GO" id="GO:0043565">
    <property type="term" value="F:sequence-specific DNA binding"/>
    <property type="evidence" value="ECO:0007669"/>
    <property type="project" value="TreeGrafter"/>
</dbReference>
<dbReference type="EMBL" id="CP002039">
    <property type="protein sequence ID" value="ADJ66106.1"/>
    <property type="molecule type" value="Genomic_DNA"/>
</dbReference>
<dbReference type="STRING" id="757424.Hsero_4640"/>
<dbReference type="eggNOG" id="COG0583">
    <property type="taxonomic scope" value="Bacteria"/>
</dbReference>
<dbReference type="InterPro" id="IPR058163">
    <property type="entry name" value="LysR-type_TF_proteobact-type"/>
</dbReference>
<gene>
    <name evidence="6" type="ordered locus">Hsero_4640</name>
</gene>
<dbReference type="CDD" id="cd08422">
    <property type="entry name" value="PBP2_CrgA_like"/>
    <property type="match status" value="1"/>
</dbReference>
<dbReference type="PROSITE" id="PS50931">
    <property type="entry name" value="HTH_LYSR"/>
    <property type="match status" value="1"/>
</dbReference>
<sequence length="308" mass="33898">MDRLMAMQVFVTVVDSGSLSAAAEQLDLSRPVVSRYVAELEDWVGARLLHRTTRRLSLTPAGNELLPRCRQMLEYSEDMRHALDAPDETPRGLLRITASTSFAQTQLIQAVVEYGRRYPGVAVDLLALDRTVNLVEERIDLAIRMTNRLEPNLIARPLGVCRSIICATPDYLARHGLPRKVEDLALHNCLTHSYVGRSLWQFDPKKKKARSGRGASAAKPQSVAVGGSISANEVTVLLQAVLAGVGIGHMPAYTVAPLVASGQLVQLLPDYEPLQLGMYGVYASRKHMPATLRTMLDFLAQRFAGQPF</sequence>
<dbReference type="RefSeq" id="WP_013236558.1">
    <property type="nucleotide sequence ID" value="NC_014323.1"/>
</dbReference>
<organism evidence="6 7">
    <name type="scientific">Herbaspirillum seropedicae (strain SmR1)</name>
    <dbReference type="NCBI Taxonomy" id="757424"/>
    <lineage>
        <taxon>Bacteria</taxon>
        <taxon>Pseudomonadati</taxon>
        <taxon>Pseudomonadota</taxon>
        <taxon>Betaproteobacteria</taxon>
        <taxon>Burkholderiales</taxon>
        <taxon>Oxalobacteraceae</taxon>
        <taxon>Herbaspirillum</taxon>
    </lineage>
</organism>
<name>D8IXY4_HERSS</name>
<dbReference type="Pfam" id="PF00126">
    <property type="entry name" value="HTH_1"/>
    <property type="match status" value="1"/>
</dbReference>
<dbReference type="FunFam" id="1.10.10.10:FF:000001">
    <property type="entry name" value="LysR family transcriptional regulator"/>
    <property type="match status" value="1"/>
</dbReference>
<keyword evidence="3" id="KW-0238">DNA-binding</keyword>
<reference evidence="6 7" key="1">
    <citation type="submission" date="2010-04" db="EMBL/GenBank/DDBJ databases">
        <title>The genome of Herbaspirillum seropedicae SmR1, an endophytic, nitrogen-fixing, plant-growth promoting beta-Proteobacteria.</title>
        <authorList>
            <person name="Pedrosa F.O."/>
            <person name="Monteiro R.A."/>
            <person name="Wassem R."/>
            <person name="Cruz L.M."/>
            <person name="Ayub R.A."/>
            <person name="Colauto N.B."/>
            <person name="Fernandez M.A."/>
            <person name="Fungaro M.H.P."/>
            <person name="Grisard E.C."/>
            <person name="Hungria M."/>
            <person name="Madeira H.M.F."/>
            <person name="Nodari R.O."/>
            <person name="Osaku C.A."/>
            <person name="Petzl-Erler M.L."/>
            <person name="Terenzi H."/>
            <person name="Vieira L.G.E."/>
            <person name="Almeida M.I.M."/>
            <person name="Alves L.R."/>
            <person name="Arantes O.M.N."/>
            <person name="Balsanelli E."/>
            <person name="Barcellos F.G."/>
            <person name="Baura V.A."/>
            <person name="Binde D.R."/>
            <person name="Campo R.J."/>
            <person name="Chubatsu L.S."/>
            <person name="Chueire L.M.O."/>
            <person name="Ciferri R.R."/>
            <person name="Correa L.C."/>
            <person name="da Conceicao Silva J.L."/>
            <person name="Dabul A.N.G."/>
            <person name="Dambros B.P."/>
            <person name="Faoro H."/>
            <person name="Favetti A."/>
            <person name="Friedermann G."/>
            <person name="Furlaneto M.C."/>
            <person name="Gasques L.S."/>
            <person name="Gimenes C.C.T."/>
            <person name="Gioppo N.M.R."/>
            <person name="Glienke-Blanco C."/>
            <person name="Godoy L.P."/>
            <person name="Guerra M.P."/>
            <person name="Karp S."/>
            <person name="Kava-Cordeiro V."/>
            <person name="Margarido V.P."/>
            <person name="Mathioni S.M."/>
            <person name="Menck-Soares M.A."/>
            <person name="Murace N.K."/>
            <person name="Nicolas M.F."/>
            <person name="Oliveira C.E.C."/>
            <person name="Pagnan N.A.B."/>
            <person name="Pamphile J.A."/>
            <person name="Patussi E.V."/>
            <person name="Pereira L.F.P."/>
            <person name="Pereira-Ferrari L."/>
            <person name="Pinto F.G.S."/>
            <person name="Precoma C."/>
            <person name="Prioli A.J."/>
            <person name="Prioli S.M.A.P."/>
            <person name="Raittz R.T."/>
            <person name="Ramos H.J.O."/>
            <person name="Ribeiro E.M.S.F."/>
            <person name="Rigo L.U."/>
            <person name="Rocha C.L.M.S.C."/>
            <person name="Rocha S.N."/>
            <person name="Santos K."/>
            <person name="Satori D."/>
            <person name="Silva A.G."/>
            <person name="Simao R.C.G."/>
            <person name="Soares M.A.M."/>
            <person name="Souza E.M."/>
            <person name="Steffens M.B.R."/>
            <person name="Steindel M."/>
            <person name="Tadra-Sfeir M.Z."/>
            <person name="Takahashi E.K."/>
            <person name="Torres R.A."/>
            <person name="Valle J.S."/>
            <person name="Vernal J.I."/>
            <person name="Vilas-Boas L.A."/>
            <person name="Watanabe M.A.E."/>
            <person name="Weiss V.A."/>
            <person name="Yates M.A."/>
            <person name="Souza E.M."/>
        </authorList>
    </citation>
    <scope>NUCLEOTIDE SEQUENCE [LARGE SCALE GENOMIC DNA]</scope>
    <source>
        <strain evidence="6 7">SmR1</strain>
    </source>
</reference>
<keyword evidence="7" id="KW-1185">Reference proteome</keyword>
<dbReference type="AlphaFoldDB" id="D8IXY4"/>
<keyword evidence="4" id="KW-0804">Transcription</keyword>
<evidence type="ECO:0000313" key="7">
    <source>
        <dbReference type="Proteomes" id="UP000000329"/>
    </source>
</evidence>
<dbReference type="InterPro" id="IPR000847">
    <property type="entry name" value="LysR_HTH_N"/>
</dbReference>
<dbReference type="InterPro" id="IPR036390">
    <property type="entry name" value="WH_DNA-bd_sf"/>
</dbReference>
<evidence type="ECO:0000256" key="3">
    <source>
        <dbReference type="ARBA" id="ARBA00023125"/>
    </source>
</evidence>
<evidence type="ECO:0000313" key="6">
    <source>
        <dbReference type="EMBL" id="ADJ66106.1"/>
    </source>
</evidence>
<evidence type="ECO:0000256" key="4">
    <source>
        <dbReference type="ARBA" id="ARBA00023163"/>
    </source>
</evidence>
<dbReference type="PANTHER" id="PTHR30537:SF35">
    <property type="entry name" value="TRANSCRIPTIONAL REGULATORY PROTEIN"/>
    <property type="match status" value="1"/>
</dbReference>
<feature type="domain" description="HTH lysR-type" evidence="5">
    <location>
        <begin position="1"/>
        <end position="59"/>
    </location>
</feature>
<evidence type="ECO:0000256" key="1">
    <source>
        <dbReference type="ARBA" id="ARBA00009437"/>
    </source>
</evidence>
<protein>
    <submittedName>
        <fullName evidence="6">LysR family transcription regulator protein</fullName>
    </submittedName>
</protein>
<dbReference type="FunFam" id="3.40.190.290:FF:000001">
    <property type="entry name" value="Transcriptional regulator, LysR family"/>
    <property type="match status" value="1"/>
</dbReference>
<dbReference type="OrthoDB" id="9786526at2"/>
<comment type="similarity">
    <text evidence="1">Belongs to the LysR transcriptional regulatory family.</text>
</comment>
<dbReference type="PRINTS" id="PR00039">
    <property type="entry name" value="HTHLYSR"/>
</dbReference>
<dbReference type="Gene3D" id="3.40.190.290">
    <property type="match status" value="1"/>
</dbReference>
<evidence type="ECO:0000259" key="5">
    <source>
        <dbReference type="PROSITE" id="PS50931"/>
    </source>
</evidence>
<dbReference type="InterPro" id="IPR005119">
    <property type="entry name" value="LysR_subst-bd"/>
</dbReference>
<accession>D8IXY4</accession>
<dbReference type="GO" id="GO:0003700">
    <property type="term" value="F:DNA-binding transcription factor activity"/>
    <property type="evidence" value="ECO:0007669"/>
    <property type="project" value="InterPro"/>
</dbReference>
<dbReference type="HOGENOM" id="CLU_039613_16_2_4"/>
<dbReference type="GeneID" id="29394144"/>
<dbReference type="Pfam" id="PF03466">
    <property type="entry name" value="LysR_substrate"/>
    <property type="match status" value="1"/>
</dbReference>
<evidence type="ECO:0000256" key="2">
    <source>
        <dbReference type="ARBA" id="ARBA00023015"/>
    </source>
</evidence>
<dbReference type="Gene3D" id="1.10.10.10">
    <property type="entry name" value="Winged helix-like DNA-binding domain superfamily/Winged helix DNA-binding domain"/>
    <property type="match status" value="1"/>
</dbReference>
<keyword evidence="2" id="KW-0805">Transcription regulation</keyword>
<dbReference type="SUPFAM" id="SSF53850">
    <property type="entry name" value="Periplasmic binding protein-like II"/>
    <property type="match status" value="1"/>
</dbReference>
<dbReference type="Proteomes" id="UP000000329">
    <property type="component" value="Chromosome"/>
</dbReference>
<dbReference type="InterPro" id="IPR036388">
    <property type="entry name" value="WH-like_DNA-bd_sf"/>
</dbReference>